<dbReference type="InterPro" id="IPR016035">
    <property type="entry name" value="Acyl_Trfase/lysoPLipase"/>
</dbReference>
<dbReference type="Gene3D" id="3.30.70.3290">
    <property type="match status" value="1"/>
</dbReference>
<evidence type="ECO:0000256" key="2">
    <source>
        <dbReference type="ARBA" id="ARBA00018769"/>
    </source>
</evidence>
<dbReference type="InterPro" id="IPR009081">
    <property type="entry name" value="PP-bd_ACP"/>
</dbReference>
<dbReference type="Gene3D" id="3.40.366.10">
    <property type="entry name" value="Malonyl-Coenzyme A Acyl Carrier Protein, domain 2"/>
    <property type="match status" value="1"/>
</dbReference>
<dbReference type="InterPro" id="IPR023213">
    <property type="entry name" value="CAT-like_dom_sf"/>
</dbReference>
<dbReference type="Proteomes" id="UP000280834">
    <property type="component" value="Unassembled WGS sequence"/>
</dbReference>
<dbReference type="PROSITE" id="PS00012">
    <property type="entry name" value="PHOSPHOPANTETHEINE"/>
    <property type="match status" value="1"/>
</dbReference>
<dbReference type="SMART" id="SM00825">
    <property type="entry name" value="PKS_KS"/>
    <property type="match status" value="1"/>
</dbReference>
<evidence type="ECO:0000256" key="5">
    <source>
        <dbReference type="ARBA" id="ARBA00022679"/>
    </source>
</evidence>
<dbReference type="SMART" id="SM00827">
    <property type="entry name" value="PKS_AT"/>
    <property type="match status" value="1"/>
</dbReference>
<dbReference type="InterPro" id="IPR057326">
    <property type="entry name" value="KR_dom"/>
</dbReference>
<dbReference type="GO" id="GO:0004312">
    <property type="term" value="F:fatty acid synthase activity"/>
    <property type="evidence" value="ECO:0007669"/>
    <property type="project" value="UniProtKB-EC"/>
</dbReference>
<dbReference type="SUPFAM" id="SSF52151">
    <property type="entry name" value="FabD/lysophospholipase-like"/>
    <property type="match status" value="1"/>
</dbReference>
<reference evidence="11" key="1">
    <citation type="submission" date="2017-02" db="UniProtKB">
        <authorList>
            <consortium name="WormBaseParasite"/>
        </authorList>
    </citation>
    <scope>IDENTIFICATION</scope>
</reference>
<dbReference type="InterPro" id="IPR036736">
    <property type="entry name" value="ACP-like_sf"/>
</dbReference>
<dbReference type="Gene3D" id="3.30.559.10">
    <property type="entry name" value="Chloramphenicol acetyltransferase-like domain"/>
    <property type="match status" value="1"/>
</dbReference>
<sequence length="1830" mass="209733">NNNNAKLCLIVFAISNSNENERLFAPFSALLKTLAMEETSVNFKAIHTDIIDKQILYEIWDENFINEIICYSGGNRFVERMQEMNDKELIVEQIRNTDRILITGNIRGIAGKLIEILKPRLAIAISRTMLNTCSSDKNGSIIRTIQADCTDYMQMEKIFATFAPFDMIFHCAATVSNCLMENMNVKLFEMVCQPKVLGLQNIIKLSRLYSIQKIVAFSSAATILGSAGQANYVVANELMEYLMRKNVPNGLVISWGPWDGQGFLAGEHMAKIRRQIQTSGWKLLQVEQVTQLCYKLLSSKGHHIAMISGITDVKSDIGFMSMGIDSLMITEMQKLLNERLNLNIPIAIFYEYSTVQTLSQYLAQNMLINDNKLQNDKGMKNDKNDKIAIIGYSGAFSGASNDEIFWRSLLDGQELIEQQKRTKINDHEEMIEGIGIMPDLDKFDYQFWNLTSSDANYIDPQIRKFVEHAYIALERSGLIRIRDKLRIGVIVGAEPSEYHVKSRCIGGIENLYEINQKDFIATWTSHLLNLNGPSFAVYSACSTALVAIVQAINLLKQNQCDIVLAGAVSLALPYTGNNSNNNNSLKHGMILSTDGHCRPFDQQSSGTVRGSAVGVIVLQRLNDAQKMNIPVIGNIIGYAITNDGLLKSSFMAPNITGQQSCIKKAIEMCDTNEIDYIECHGSGTITGDLIELTAMSQCYQRDTLIGSVKANIGHALAGAGIAAIIKLCKIAEMRIIPRQINFEQFNEHLNDVSFQITKCNIEIEKKILRLAVNASGIGGTNAHLIIENDNNHFLSTYQSNNNHYFYALIITGKSKNACMQLCNCIGNYLQMKMNLNQIASTLQNYREHFQYRFGITVRTISDAKNELKNVVKIEKIINLKCENIAFYIAPQGLEYLNMGFEAMKYNQTFCNQPYSQLATFIICYALMEQLKEWKIDGCIMIGHSLGEYVAAVQANVFDIETALMIIFKRGCLIAKTENAKMLAVNCAIYNKHLNSTKKCLQIPETIEISAHLHSNLKCFVGKPKTIDEFKQLLEINEIHCRELTTNYGFHSSFMNSILDEFEQFLAKFTFQKPTKQILSNINGELIKHFDAKYMIEHMRYAVRLDKCIANLSDQIKVIIEIGPKGILESLLNANKQCKIDIISTIPSKKQYEKGNLLHIATKLWMKGYELNWEKICGNYSFDKFLPNYQFEKNICWEKQTVKWTSENIDVNFNNFYYDTIIHAWNFPVNLQTDESSDSYLLTSFYSVYWILTIITQNMIDLKFLTCIDWNAEPEIFTVLGPIREFVMTKRSMKAACILCTSEINLFDALQLLQLHHANFALIRNFVNGKFEYFSYQLKLTECDNYLIGNEKQSIIDKNDCCLIQNADIIVIFGFGSIGQSFANVLCQNFNNLTICIACPNATKHFQQHQNKINQWKILRNLEMSKKVNQTNVAAIVDVSNEQHKFFAYDIDVTNNDDVRHLLTQIIMNALFGIPGNSDYAASNIFLDICSEQKFRNVQKITTVQWTGWKDSTMLSNYNSDKNKSQNPVANLIMKYSLSVNDAEQMIKKCLYQQGLIAVSFINPNEIIQEIRKLNFTLNDKFATELMEEKNMKMNCNEFKNILAKIWMNYLNVEQITDHDDFFQLGGHSLNGMQIIWEINCMLQIDCKLDDLFQHSQFQQFLHFLQNAKLKRNEQKFSFKLKDYKMFDCIEKLKMIRLSYPQENMFILRELHHPTLYNICFLLTFQGLICIKSLHKAFLFLIARQTSLRTTFLIRNDTCYQEIQSLTESYYHMLWPMLNEYERYQLINDEKNHIMDLRQIPFRLLSMCSSESSDKMKNEYMIVISQHHIIT</sequence>
<dbReference type="Pfam" id="PF00109">
    <property type="entry name" value="ketoacyl-synt"/>
    <property type="match status" value="1"/>
</dbReference>
<evidence type="ECO:0000313" key="9">
    <source>
        <dbReference type="EMBL" id="VDO35609.1"/>
    </source>
</evidence>
<dbReference type="SMART" id="SM00823">
    <property type="entry name" value="PKS_PP"/>
    <property type="match status" value="1"/>
</dbReference>
<evidence type="ECO:0000313" key="11">
    <source>
        <dbReference type="WBParaSite" id="BTMF_0001245201-mRNA-1"/>
    </source>
</evidence>
<dbReference type="CDD" id="cd00833">
    <property type="entry name" value="PKS"/>
    <property type="match status" value="1"/>
</dbReference>
<dbReference type="Pfam" id="PF00698">
    <property type="entry name" value="Acyl_transf_1"/>
    <property type="match status" value="1"/>
</dbReference>
<gene>
    <name evidence="9" type="ORF">BTMF_LOCUS10466</name>
</gene>
<dbReference type="InterPro" id="IPR020806">
    <property type="entry name" value="PKS_PP-bd"/>
</dbReference>
<feature type="domain" description="Carrier" evidence="7">
    <location>
        <begin position="287"/>
        <end position="366"/>
    </location>
</feature>
<dbReference type="InterPro" id="IPR013968">
    <property type="entry name" value="PKS_KR"/>
</dbReference>
<dbReference type="PANTHER" id="PTHR43775">
    <property type="entry name" value="FATTY ACID SYNTHASE"/>
    <property type="match status" value="1"/>
</dbReference>
<dbReference type="Gene3D" id="1.10.1200.10">
    <property type="entry name" value="ACP-like"/>
    <property type="match status" value="2"/>
</dbReference>
<dbReference type="InterPro" id="IPR014031">
    <property type="entry name" value="Ketoacyl_synth_C"/>
</dbReference>
<keyword evidence="3" id="KW-0596">Phosphopantetheine</keyword>
<dbReference type="SUPFAM" id="SSF47336">
    <property type="entry name" value="ACP-like"/>
    <property type="match status" value="2"/>
</dbReference>
<protein>
    <recommendedName>
        <fullName evidence="2">Fatty acid synthase</fullName>
        <ecNumber evidence="1">2.3.1.85</ecNumber>
    </recommendedName>
</protein>
<dbReference type="EMBL" id="UZAG01017607">
    <property type="protein sequence ID" value="VDO35609.1"/>
    <property type="molecule type" value="Genomic_DNA"/>
</dbReference>
<dbReference type="InterPro" id="IPR001227">
    <property type="entry name" value="Ac_transferase_dom_sf"/>
</dbReference>
<evidence type="ECO:0000256" key="1">
    <source>
        <dbReference type="ARBA" id="ARBA00012873"/>
    </source>
</evidence>
<dbReference type="GO" id="GO:0031177">
    <property type="term" value="F:phosphopantetheine binding"/>
    <property type="evidence" value="ECO:0007669"/>
    <property type="project" value="InterPro"/>
</dbReference>
<evidence type="ECO:0000256" key="4">
    <source>
        <dbReference type="ARBA" id="ARBA00022553"/>
    </source>
</evidence>
<dbReference type="Pfam" id="PF02801">
    <property type="entry name" value="Ketoacyl-synt_C"/>
    <property type="match status" value="1"/>
</dbReference>
<dbReference type="InterPro" id="IPR050091">
    <property type="entry name" value="PKS_NRPS_Biosynth_Enz"/>
</dbReference>
<dbReference type="PANTHER" id="PTHR43775:SF51">
    <property type="entry name" value="INACTIVE PHENOLPHTHIOCEROL SYNTHESIS POLYKETIDE SYNTHASE TYPE I PKS1-RELATED"/>
    <property type="match status" value="1"/>
</dbReference>
<dbReference type="InterPro" id="IPR006162">
    <property type="entry name" value="Ppantetheine_attach_site"/>
</dbReference>
<evidence type="ECO:0000259" key="7">
    <source>
        <dbReference type="PROSITE" id="PS50075"/>
    </source>
</evidence>
<dbReference type="WBParaSite" id="BTMF_0001245201-mRNA-1">
    <property type="protein sequence ID" value="BTMF_0001245201-mRNA-1"/>
    <property type="gene ID" value="BTMF_0001245201"/>
</dbReference>
<dbReference type="SMART" id="SM00822">
    <property type="entry name" value="PKS_KR"/>
    <property type="match status" value="1"/>
</dbReference>
<dbReference type="Gene3D" id="3.40.47.10">
    <property type="match status" value="1"/>
</dbReference>
<keyword evidence="10" id="KW-1185">Reference proteome</keyword>
<dbReference type="SUPFAM" id="SSF53901">
    <property type="entry name" value="Thiolase-like"/>
    <property type="match status" value="1"/>
</dbReference>
<dbReference type="EC" id="2.3.1.85" evidence="1"/>
<keyword evidence="4" id="KW-0597">Phosphoprotein</keyword>
<evidence type="ECO:0000259" key="8">
    <source>
        <dbReference type="PROSITE" id="PS52004"/>
    </source>
</evidence>
<name>A0A0R3QXI0_9BILA</name>
<feature type="domain" description="Carrier" evidence="7">
    <location>
        <begin position="1593"/>
        <end position="1668"/>
    </location>
</feature>
<dbReference type="Pfam" id="PF00550">
    <property type="entry name" value="PP-binding"/>
    <property type="match status" value="2"/>
</dbReference>
<dbReference type="STRING" id="42155.A0A0R3QXI0"/>
<dbReference type="PROSITE" id="PS52004">
    <property type="entry name" value="KS3_2"/>
    <property type="match status" value="1"/>
</dbReference>
<accession>A0A0R3QXI0</accession>
<dbReference type="InterPro" id="IPR014043">
    <property type="entry name" value="Acyl_transferase_dom"/>
</dbReference>
<dbReference type="InterPro" id="IPR020841">
    <property type="entry name" value="PKS_Beta-ketoAc_synthase_dom"/>
</dbReference>
<dbReference type="GO" id="GO:0006633">
    <property type="term" value="P:fatty acid biosynthetic process"/>
    <property type="evidence" value="ECO:0007669"/>
    <property type="project" value="InterPro"/>
</dbReference>
<dbReference type="InterPro" id="IPR016039">
    <property type="entry name" value="Thiolase-like"/>
</dbReference>
<dbReference type="InterPro" id="IPR014030">
    <property type="entry name" value="Ketoacyl_synth_N"/>
</dbReference>
<dbReference type="GO" id="GO:0004315">
    <property type="term" value="F:3-oxoacyl-[acyl-carrier-protein] synthase activity"/>
    <property type="evidence" value="ECO:0007669"/>
    <property type="project" value="InterPro"/>
</dbReference>
<dbReference type="InterPro" id="IPR036291">
    <property type="entry name" value="NAD(P)-bd_dom_sf"/>
</dbReference>
<evidence type="ECO:0000256" key="6">
    <source>
        <dbReference type="ARBA" id="ARBA00044883"/>
    </source>
</evidence>
<keyword evidence="5" id="KW-0808">Transferase</keyword>
<proteinExistence type="predicted"/>
<evidence type="ECO:0000256" key="3">
    <source>
        <dbReference type="ARBA" id="ARBA00022450"/>
    </source>
</evidence>
<dbReference type="PROSITE" id="PS50075">
    <property type="entry name" value="CARRIER"/>
    <property type="match status" value="2"/>
</dbReference>
<dbReference type="SUPFAM" id="SSF52777">
    <property type="entry name" value="CoA-dependent acyltransferases"/>
    <property type="match status" value="1"/>
</dbReference>
<dbReference type="PROSITE" id="PS00606">
    <property type="entry name" value="KS3_1"/>
    <property type="match status" value="1"/>
</dbReference>
<dbReference type="Gene3D" id="3.40.50.720">
    <property type="entry name" value="NAD(P)-binding Rossmann-like Domain"/>
    <property type="match status" value="1"/>
</dbReference>
<feature type="domain" description="Ketosynthase family 3 (KS3)" evidence="8">
    <location>
        <begin position="384"/>
        <end position="788"/>
    </location>
</feature>
<dbReference type="InterPro" id="IPR018201">
    <property type="entry name" value="Ketoacyl_synth_AS"/>
</dbReference>
<comment type="catalytic activity">
    <reaction evidence="6">
        <text>acetyl-CoA + n malonyl-CoA + 2n NADPH + 2n H(+) = a long-chain fatty acid + (n+1) CoA + n CO2 + 2n NADP(+).</text>
        <dbReference type="EC" id="2.3.1.85"/>
    </reaction>
</comment>
<dbReference type="SUPFAM" id="SSF51735">
    <property type="entry name" value="NAD(P)-binding Rossmann-fold domains"/>
    <property type="match status" value="1"/>
</dbReference>
<dbReference type="Pfam" id="PF08659">
    <property type="entry name" value="KR"/>
    <property type="match status" value="1"/>
</dbReference>
<evidence type="ECO:0000313" key="10">
    <source>
        <dbReference type="Proteomes" id="UP000280834"/>
    </source>
</evidence>
<reference evidence="9 10" key="2">
    <citation type="submission" date="2018-11" db="EMBL/GenBank/DDBJ databases">
        <authorList>
            <consortium name="Pathogen Informatics"/>
        </authorList>
    </citation>
    <scope>NUCLEOTIDE SEQUENCE [LARGE SCALE GENOMIC DNA]</scope>
</reference>
<organism evidence="11">
    <name type="scientific">Brugia timori</name>
    <dbReference type="NCBI Taxonomy" id="42155"/>
    <lineage>
        <taxon>Eukaryota</taxon>
        <taxon>Metazoa</taxon>
        <taxon>Ecdysozoa</taxon>
        <taxon>Nematoda</taxon>
        <taxon>Chromadorea</taxon>
        <taxon>Rhabditida</taxon>
        <taxon>Spirurina</taxon>
        <taxon>Spiruromorpha</taxon>
        <taxon>Filarioidea</taxon>
        <taxon>Onchocercidae</taxon>
        <taxon>Brugia</taxon>
    </lineage>
</organism>